<keyword evidence="4 8" id="KW-0560">Oxidoreductase</keyword>
<evidence type="ECO:0000256" key="6">
    <source>
        <dbReference type="ARBA" id="ARBA00023033"/>
    </source>
</evidence>
<reference evidence="9 10" key="1">
    <citation type="submission" date="2018-08" db="EMBL/GenBank/DDBJ databases">
        <title>Henriciella mobilis sp. nov., isolated from seawater.</title>
        <authorList>
            <person name="Cheng H."/>
            <person name="Wu Y.-H."/>
            <person name="Xu X.-W."/>
            <person name="Guo L.-L."/>
        </authorList>
    </citation>
    <scope>NUCLEOTIDE SEQUENCE [LARGE SCALE GENOMIC DNA]</scope>
    <source>
        <strain evidence="9 10">JN25</strain>
    </source>
</reference>
<gene>
    <name evidence="9" type="ORF">D1223_09275</name>
</gene>
<dbReference type="PRINTS" id="PR00359">
    <property type="entry name" value="BP450"/>
</dbReference>
<dbReference type="GO" id="GO:0020037">
    <property type="term" value="F:heme binding"/>
    <property type="evidence" value="ECO:0007669"/>
    <property type="project" value="InterPro"/>
</dbReference>
<dbReference type="OrthoDB" id="9801155at2"/>
<dbReference type="EMBL" id="QWFX01000008">
    <property type="protein sequence ID" value="RIJ29788.1"/>
    <property type="molecule type" value="Genomic_DNA"/>
</dbReference>
<evidence type="ECO:0000256" key="7">
    <source>
        <dbReference type="ARBA" id="ARBA00043906"/>
    </source>
</evidence>
<dbReference type="PANTHER" id="PTHR46696:SF1">
    <property type="entry name" value="CYTOCHROME P450 YJIB-RELATED"/>
    <property type="match status" value="1"/>
</dbReference>
<dbReference type="SUPFAM" id="SSF48264">
    <property type="entry name" value="Cytochrome P450"/>
    <property type="match status" value="1"/>
</dbReference>
<keyword evidence="5 8" id="KW-0408">Iron</keyword>
<accession>A0A399REE5</accession>
<keyword evidence="2 8" id="KW-0349">Heme</keyword>
<comment type="caution">
    <text evidence="9">The sequence shown here is derived from an EMBL/GenBank/DDBJ whole genome shotgun (WGS) entry which is preliminary data.</text>
</comment>
<proteinExistence type="inferred from homology"/>
<evidence type="ECO:0000313" key="9">
    <source>
        <dbReference type="EMBL" id="RIJ29788.1"/>
    </source>
</evidence>
<evidence type="ECO:0000256" key="5">
    <source>
        <dbReference type="ARBA" id="ARBA00023004"/>
    </source>
</evidence>
<dbReference type="RefSeq" id="WP_119376167.1">
    <property type="nucleotide sequence ID" value="NZ_QWFX01000008.1"/>
</dbReference>
<keyword evidence="6 8" id="KW-0503">Monooxygenase</keyword>
<dbReference type="InterPro" id="IPR001128">
    <property type="entry name" value="Cyt_P450"/>
</dbReference>
<dbReference type="PROSITE" id="PS00086">
    <property type="entry name" value="CYTOCHROME_P450"/>
    <property type="match status" value="1"/>
</dbReference>
<dbReference type="Gene3D" id="1.10.630.10">
    <property type="entry name" value="Cytochrome P450"/>
    <property type="match status" value="1"/>
</dbReference>
<dbReference type="Proteomes" id="UP000266385">
    <property type="component" value="Unassembled WGS sequence"/>
</dbReference>
<evidence type="ECO:0000256" key="3">
    <source>
        <dbReference type="ARBA" id="ARBA00022723"/>
    </source>
</evidence>
<dbReference type="GO" id="GO:0005506">
    <property type="term" value="F:iron ion binding"/>
    <property type="evidence" value="ECO:0007669"/>
    <property type="project" value="InterPro"/>
</dbReference>
<organism evidence="9 10">
    <name type="scientific">Henriciella mobilis</name>
    <dbReference type="NCBI Taxonomy" id="2305467"/>
    <lineage>
        <taxon>Bacteria</taxon>
        <taxon>Pseudomonadati</taxon>
        <taxon>Pseudomonadota</taxon>
        <taxon>Alphaproteobacteria</taxon>
        <taxon>Hyphomonadales</taxon>
        <taxon>Hyphomonadaceae</taxon>
        <taxon>Henriciella</taxon>
    </lineage>
</organism>
<dbReference type="AlphaFoldDB" id="A0A399REE5"/>
<dbReference type="Pfam" id="PF00067">
    <property type="entry name" value="p450"/>
    <property type="match status" value="1"/>
</dbReference>
<keyword evidence="3 8" id="KW-0479">Metal-binding</keyword>
<dbReference type="GO" id="GO:0016705">
    <property type="term" value="F:oxidoreductase activity, acting on paired donors, with incorporation or reduction of molecular oxygen"/>
    <property type="evidence" value="ECO:0007669"/>
    <property type="project" value="InterPro"/>
</dbReference>
<evidence type="ECO:0000256" key="4">
    <source>
        <dbReference type="ARBA" id="ARBA00023002"/>
    </source>
</evidence>
<evidence type="ECO:0000256" key="1">
    <source>
        <dbReference type="ARBA" id="ARBA00010617"/>
    </source>
</evidence>
<dbReference type="FunFam" id="1.10.630.10:FF:000018">
    <property type="entry name" value="Cytochrome P450 monooxygenase"/>
    <property type="match status" value="1"/>
</dbReference>
<comment type="similarity">
    <text evidence="1 8">Belongs to the cytochrome P450 family.</text>
</comment>
<dbReference type="InterPro" id="IPR017972">
    <property type="entry name" value="Cyt_P450_CS"/>
</dbReference>
<dbReference type="CDD" id="cd11033">
    <property type="entry name" value="CYP142-like"/>
    <property type="match status" value="1"/>
</dbReference>
<dbReference type="InterPro" id="IPR002397">
    <property type="entry name" value="Cyt_P450_B"/>
</dbReference>
<keyword evidence="10" id="KW-1185">Reference proteome</keyword>
<dbReference type="InterPro" id="IPR036396">
    <property type="entry name" value="Cyt_P450_sf"/>
</dbReference>
<evidence type="ECO:0000313" key="10">
    <source>
        <dbReference type="Proteomes" id="UP000266385"/>
    </source>
</evidence>
<dbReference type="PANTHER" id="PTHR46696">
    <property type="entry name" value="P450, PUTATIVE (EUROFUNG)-RELATED"/>
    <property type="match status" value="1"/>
</dbReference>
<name>A0A399REE5_9PROT</name>
<evidence type="ECO:0000256" key="2">
    <source>
        <dbReference type="ARBA" id="ARBA00022617"/>
    </source>
</evidence>
<protein>
    <submittedName>
        <fullName evidence="9">Cytochrome P450</fullName>
    </submittedName>
</protein>
<sequence>MQLISDEIAVDTGQTTPTFPAIYPELETDFELSNPNSWRRGHPYELYERMRTEAPVMWSKMRSGASRYWSVSRYEDIKAVELQPGIFSSARGGINLAVPERRHWKPEILIRASMDNLISMDEPQHMQMRIQQKDFFIPAYVAELREKVRGKVDRLCDDLEANGPVVDFVKVFSNELPLYTLCEMLGVDEADRPKIVYWMHYLEMASQFMSNPLRTFLGEPLFPFRFKTVVEEMFDYGARVMADRRANPREDLLTVIAHSKLEGDELPQEYLDGSWLLIIFAGNDTTRNSLSGTIKLMTEFPDQRAIVLNDPSMIPKMSEEALRMVSPVKHMRRTALEDTEINGQRIAKDEKVVMWYGAGNRDREVFPNPDVFDMTRDNVGKHIAFGHGIHKCLGARVAQMQLRVAYEQLFARFPNIEFTGQIKYGPNALVHAISKLEVNLYGKGNARPTQVQVKTPSMVS</sequence>
<dbReference type="GO" id="GO:0004497">
    <property type="term" value="F:monooxygenase activity"/>
    <property type="evidence" value="ECO:0007669"/>
    <property type="project" value="UniProtKB-KW"/>
</dbReference>
<comment type="function">
    <text evidence="7">Cytochromes P450 are a group of heme-thiolate monooxygenases. They oxidize a variety of structurally unrelated compounds, including steroids, fatty acids, and xenobiotics.</text>
</comment>
<evidence type="ECO:0000256" key="8">
    <source>
        <dbReference type="RuleBase" id="RU000461"/>
    </source>
</evidence>